<keyword evidence="11" id="KW-0812">Transmembrane</keyword>
<keyword evidence="11" id="KW-0472">Membrane</keyword>
<dbReference type="GO" id="GO:0050113">
    <property type="term" value="F:inositol oxygenase activity"/>
    <property type="evidence" value="ECO:0007669"/>
    <property type="project" value="UniProtKB-EC"/>
</dbReference>
<feature type="binding site" evidence="10">
    <location>
        <position position="144"/>
    </location>
    <ligand>
        <name>Fe cation</name>
        <dbReference type="ChEBI" id="CHEBI:24875"/>
        <label>1</label>
    </ligand>
</feature>
<dbReference type="SUPFAM" id="SSF109604">
    <property type="entry name" value="HD-domain/PDEase-like"/>
    <property type="match status" value="1"/>
</dbReference>
<feature type="transmembrane region" description="Helical" evidence="11">
    <location>
        <begin position="378"/>
        <end position="397"/>
    </location>
</feature>
<dbReference type="EC" id="1.13.99.1" evidence="4"/>
<protein>
    <recommendedName>
        <fullName evidence="4">inositol oxygenase</fullName>
        <ecNumber evidence="4">1.13.99.1</ecNumber>
    </recommendedName>
</protein>
<evidence type="ECO:0000256" key="8">
    <source>
        <dbReference type="ARBA" id="ARBA00023002"/>
    </source>
</evidence>
<comment type="pathway">
    <text evidence="2">Polyol metabolism; myo-inositol degradation into D-glucuronate; D-glucuronate from myo-inositol: step 1/1.</text>
</comment>
<evidence type="ECO:0000256" key="3">
    <source>
        <dbReference type="ARBA" id="ARBA00005286"/>
    </source>
</evidence>
<evidence type="ECO:0000256" key="7">
    <source>
        <dbReference type="ARBA" id="ARBA00022723"/>
    </source>
</evidence>
<dbReference type="Proteomes" id="UP000249390">
    <property type="component" value="Unassembled WGS sequence"/>
</dbReference>
<keyword evidence="7 10" id="KW-0479">Metal-binding</keyword>
<keyword evidence="8" id="KW-0560">Oxidoreductase</keyword>
<evidence type="ECO:0000256" key="2">
    <source>
        <dbReference type="ARBA" id="ARBA00005167"/>
    </source>
</evidence>
<dbReference type="PANTHER" id="PTHR12588:SF12">
    <property type="entry name" value="INOSITOL OXYGENASE 1"/>
    <property type="match status" value="1"/>
</dbReference>
<dbReference type="PANTHER" id="PTHR12588">
    <property type="entry name" value="MYOINOSITOL OXYGENASE"/>
    <property type="match status" value="1"/>
</dbReference>
<dbReference type="EMBL" id="NQVE01000215">
    <property type="protein sequence ID" value="RAL37519.1"/>
    <property type="molecule type" value="Genomic_DNA"/>
</dbReference>
<dbReference type="AlphaFoldDB" id="A0A328CZK9"/>
<proteinExistence type="inferred from homology"/>
<keyword evidence="13" id="KW-1185">Reference proteome</keyword>
<dbReference type="GO" id="GO:0005506">
    <property type="term" value="F:iron ion binding"/>
    <property type="evidence" value="ECO:0007669"/>
    <property type="project" value="InterPro"/>
</dbReference>
<evidence type="ECO:0000256" key="11">
    <source>
        <dbReference type="SAM" id="Phobius"/>
    </source>
</evidence>
<evidence type="ECO:0000313" key="13">
    <source>
        <dbReference type="Proteomes" id="UP000249390"/>
    </source>
</evidence>
<name>A0A328CZK9_9ASTE</name>
<comment type="caution">
    <text evidence="12">The sequence shown here is derived from an EMBL/GenBank/DDBJ whole genome shotgun (WGS) entry which is preliminary data.</text>
</comment>
<evidence type="ECO:0000256" key="9">
    <source>
        <dbReference type="ARBA" id="ARBA00023004"/>
    </source>
</evidence>
<keyword evidence="11" id="KW-1133">Transmembrane helix</keyword>
<accession>A0A328CZK9</accession>
<dbReference type="InterPro" id="IPR007828">
    <property type="entry name" value="Inositol_oxygenase"/>
</dbReference>
<evidence type="ECO:0000313" key="12">
    <source>
        <dbReference type="EMBL" id="RAL37519.1"/>
    </source>
</evidence>
<evidence type="ECO:0000256" key="10">
    <source>
        <dbReference type="PIRSR" id="PIRSR607828-2"/>
    </source>
</evidence>
<feature type="binding site" evidence="10">
    <location>
        <position position="169"/>
    </location>
    <ligand>
        <name>Fe cation</name>
        <dbReference type="ChEBI" id="CHEBI:24875"/>
        <label>1</label>
    </ligand>
</feature>
<sequence length="578" mass="64843">MFPSDYDERQRHRRRRHCLVVAAVLISISGVCVLAAVLTRRNLKADPKMQEYSLLDAVLWPNATVRDKVLVTADFTFTLRAHNLNKKETIFYDDANSAQVSITTVYVNHVIGSLSPALVGPTSRELLRRYRHHDPDLDEPQIEHLLQTAEAIRKDYTNEDWLHLTALIHGLGKVLLLPSFGKLPQWAVVDEINGDTFPLGCAFDDSNVHPERTPRPRYSVTSAASSPEATVAGNLLTEDFSFTLRAHNPNRKKTIFYGNTTQVTLDCRRFLQITSSSFPLVGPSTLPPGNDSTDIAVNLPVQNWPLPEDTASCGMILTMTFRAGFNQEEKEWERPEVEVRCSPLTFNFQTKNFTGEYDSSMAYDDDHRERSCCGKRSIIIIIIILFVVAIIVIAIVASSKDKDDPKLPEYSVVNAALSQNAAVTNNSLVTGDFTFTLKAANTNKKNVTVFYGNTTHVSITHLNRWHVVASTSSPSISPSSLGPGNSSDVTVRFQARNNRFSFPNDDYSPTDVYELVLRMRFRVGFKEGSDHSTKVQVTCFDFKCRFPEGFTADSSPKCRSEEVPFWQYFPGDDEQGRP</sequence>
<dbReference type="UniPathway" id="UPA00111">
    <property type="reaction ID" value="UER00527"/>
</dbReference>
<gene>
    <name evidence="12" type="ORF">DM860_000213</name>
</gene>
<evidence type="ECO:0000256" key="4">
    <source>
        <dbReference type="ARBA" id="ARBA00011919"/>
    </source>
</evidence>
<dbReference type="GO" id="GO:0005737">
    <property type="term" value="C:cytoplasm"/>
    <property type="evidence" value="ECO:0007669"/>
    <property type="project" value="UniProtKB-SubCell"/>
</dbReference>
<reference evidence="12 13" key="1">
    <citation type="submission" date="2018-06" db="EMBL/GenBank/DDBJ databases">
        <title>The Genome of Cuscuta australis (Dodder) Provides Insight into the Evolution of Plant Parasitism.</title>
        <authorList>
            <person name="Liu H."/>
        </authorList>
    </citation>
    <scope>NUCLEOTIDE SEQUENCE [LARGE SCALE GENOMIC DNA]</scope>
    <source>
        <strain evidence="13">cv. Yunnan</strain>
        <tissue evidence="12">Vines</tissue>
    </source>
</reference>
<organism evidence="12 13">
    <name type="scientific">Cuscuta australis</name>
    <dbReference type="NCBI Taxonomy" id="267555"/>
    <lineage>
        <taxon>Eukaryota</taxon>
        <taxon>Viridiplantae</taxon>
        <taxon>Streptophyta</taxon>
        <taxon>Embryophyta</taxon>
        <taxon>Tracheophyta</taxon>
        <taxon>Spermatophyta</taxon>
        <taxon>Magnoliopsida</taxon>
        <taxon>eudicotyledons</taxon>
        <taxon>Gunneridae</taxon>
        <taxon>Pentapetalae</taxon>
        <taxon>asterids</taxon>
        <taxon>lamiids</taxon>
        <taxon>Solanales</taxon>
        <taxon>Convolvulaceae</taxon>
        <taxon>Cuscuteae</taxon>
        <taxon>Cuscuta</taxon>
        <taxon>Cuscuta subgen. Grammica</taxon>
        <taxon>Cuscuta sect. Cleistogrammica</taxon>
    </lineage>
</organism>
<comment type="cofactor">
    <cofactor evidence="10">
        <name>Fe cation</name>
        <dbReference type="ChEBI" id="CHEBI:24875"/>
    </cofactor>
    <text evidence="10">Binds 2 iron ions per subunit.</text>
</comment>
<evidence type="ECO:0000256" key="5">
    <source>
        <dbReference type="ARBA" id="ARBA00022490"/>
    </source>
</evidence>
<keyword evidence="9 10" id="KW-0408">Iron</keyword>
<keyword evidence="6" id="KW-0060">Ascorbate biosynthesis</keyword>
<dbReference type="GO" id="GO:0019310">
    <property type="term" value="P:inositol catabolic process"/>
    <property type="evidence" value="ECO:0007669"/>
    <property type="project" value="InterPro"/>
</dbReference>
<dbReference type="GO" id="GO:0019853">
    <property type="term" value="P:L-ascorbic acid biosynthetic process"/>
    <property type="evidence" value="ECO:0007669"/>
    <property type="project" value="UniProtKB-KW"/>
</dbReference>
<comment type="subcellular location">
    <subcellularLocation>
        <location evidence="1">Cytoplasm</location>
    </subcellularLocation>
</comment>
<evidence type="ECO:0000256" key="6">
    <source>
        <dbReference type="ARBA" id="ARBA00022644"/>
    </source>
</evidence>
<feature type="transmembrane region" description="Helical" evidence="11">
    <location>
        <begin position="18"/>
        <end position="38"/>
    </location>
</feature>
<evidence type="ECO:0000256" key="1">
    <source>
        <dbReference type="ARBA" id="ARBA00004496"/>
    </source>
</evidence>
<keyword evidence="5" id="KW-0963">Cytoplasm</keyword>
<comment type="similarity">
    <text evidence="3">Belongs to the myo-inositol oxygenase family.</text>
</comment>
<dbReference type="Pfam" id="PF05153">
    <property type="entry name" value="MIOX"/>
    <property type="match status" value="1"/>
</dbReference>